<gene>
    <name evidence="4" type="ORF">KP79_PYT24247</name>
</gene>
<evidence type="ECO:0000313" key="5">
    <source>
        <dbReference type="Proteomes" id="UP000242188"/>
    </source>
</evidence>
<proteinExistence type="predicted"/>
<keyword evidence="5" id="KW-1185">Reference proteome</keyword>
<feature type="region of interest" description="Disordered" evidence="2">
    <location>
        <begin position="150"/>
        <end position="194"/>
    </location>
</feature>
<dbReference type="InterPro" id="IPR046349">
    <property type="entry name" value="C1-like_sf"/>
</dbReference>
<feature type="compositionally biased region" description="Basic and acidic residues" evidence="2">
    <location>
        <begin position="164"/>
        <end position="185"/>
    </location>
</feature>
<dbReference type="GO" id="GO:0008270">
    <property type="term" value="F:zinc ion binding"/>
    <property type="evidence" value="ECO:0007669"/>
    <property type="project" value="UniProtKB-KW"/>
</dbReference>
<name>A0A210QRC2_MIZYE</name>
<evidence type="ECO:0000259" key="3">
    <source>
        <dbReference type="PROSITE" id="PS50119"/>
    </source>
</evidence>
<comment type="caution">
    <text evidence="4">The sequence shown here is derived from an EMBL/GenBank/DDBJ whole genome shotgun (WGS) entry which is preliminary data.</text>
</comment>
<evidence type="ECO:0000256" key="1">
    <source>
        <dbReference type="PROSITE-ProRule" id="PRU00024"/>
    </source>
</evidence>
<dbReference type="EMBL" id="NEDP02002300">
    <property type="protein sequence ID" value="OWF51273.1"/>
    <property type="molecule type" value="Genomic_DNA"/>
</dbReference>
<keyword evidence="1" id="KW-0862">Zinc</keyword>
<dbReference type="SUPFAM" id="SSF63829">
    <property type="entry name" value="Calcium-dependent phosphotriesterase"/>
    <property type="match status" value="1"/>
</dbReference>
<organism evidence="4 5">
    <name type="scientific">Mizuhopecten yessoensis</name>
    <name type="common">Japanese scallop</name>
    <name type="synonym">Patinopecten yessoensis</name>
    <dbReference type="NCBI Taxonomy" id="6573"/>
    <lineage>
        <taxon>Eukaryota</taxon>
        <taxon>Metazoa</taxon>
        <taxon>Spiralia</taxon>
        <taxon>Lophotrochozoa</taxon>
        <taxon>Mollusca</taxon>
        <taxon>Bivalvia</taxon>
        <taxon>Autobranchia</taxon>
        <taxon>Pteriomorphia</taxon>
        <taxon>Pectinida</taxon>
        <taxon>Pectinoidea</taxon>
        <taxon>Pectinidae</taxon>
        <taxon>Mizuhopecten</taxon>
    </lineage>
</organism>
<dbReference type="InterPro" id="IPR000315">
    <property type="entry name" value="Znf_B-box"/>
</dbReference>
<reference evidence="4 5" key="1">
    <citation type="journal article" date="2017" name="Nat. Ecol. Evol.">
        <title>Scallop genome provides insights into evolution of bilaterian karyotype and development.</title>
        <authorList>
            <person name="Wang S."/>
            <person name="Zhang J."/>
            <person name="Jiao W."/>
            <person name="Li J."/>
            <person name="Xun X."/>
            <person name="Sun Y."/>
            <person name="Guo X."/>
            <person name="Huan P."/>
            <person name="Dong B."/>
            <person name="Zhang L."/>
            <person name="Hu X."/>
            <person name="Sun X."/>
            <person name="Wang J."/>
            <person name="Zhao C."/>
            <person name="Wang Y."/>
            <person name="Wang D."/>
            <person name="Huang X."/>
            <person name="Wang R."/>
            <person name="Lv J."/>
            <person name="Li Y."/>
            <person name="Zhang Z."/>
            <person name="Liu B."/>
            <person name="Lu W."/>
            <person name="Hui Y."/>
            <person name="Liang J."/>
            <person name="Zhou Z."/>
            <person name="Hou R."/>
            <person name="Li X."/>
            <person name="Liu Y."/>
            <person name="Li H."/>
            <person name="Ning X."/>
            <person name="Lin Y."/>
            <person name="Zhao L."/>
            <person name="Xing Q."/>
            <person name="Dou J."/>
            <person name="Li Y."/>
            <person name="Mao J."/>
            <person name="Guo H."/>
            <person name="Dou H."/>
            <person name="Li T."/>
            <person name="Mu C."/>
            <person name="Jiang W."/>
            <person name="Fu Q."/>
            <person name="Fu X."/>
            <person name="Miao Y."/>
            <person name="Liu J."/>
            <person name="Yu Q."/>
            <person name="Li R."/>
            <person name="Liao H."/>
            <person name="Li X."/>
            <person name="Kong Y."/>
            <person name="Jiang Z."/>
            <person name="Chourrout D."/>
            <person name="Li R."/>
            <person name="Bao Z."/>
        </authorList>
    </citation>
    <scope>NUCLEOTIDE SEQUENCE [LARGE SCALE GENOMIC DNA]</scope>
    <source>
        <strain evidence="4 5">PY_sf001</strain>
    </source>
</reference>
<dbReference type="CDD" id="cd19757">
    <property type="entry name" value="Bbox1"/>
    <property type="match status" value="2"/>
</dbReference>
<protein>
    <recommendedName>
        <fullName evidence="3">B box-type domain-containing protein</fullName>
    </recommendedName>
</protein>
<dbReference type="AlphaFoldDB" id="A0A210QRC2"/>
<dbReference type="SUPFAM" id="SSF57889">
    <property type="entry name" value="Cysteine-rich domain"/>
    <property type="match status" value="1"/>
</dbReference>
<keyword evidence="1" id="KW-0479">Metal-binding</keyword>
<evidence type="ECO:0000313" key="4">
    <source>
        <dbReference type="EMBL" id="OWF51273.1"/>
    </source>
</evidence>
<evidence type="ECO:0000256" key="2">
    <source>
        <dbReference type="SAM" id="MobiDB-lite"/>
    </source>
</evidence>
<dbReference type="Proteomes" id="UP000242188">
    <property type="component" value="Unassembled WGS sequence"/>
</dbReference>
<sequence>MPTNMGNGSNSKSSVSSTSRQQSVSSVVCEPCQERGQDRPGTSVSFCIQCRQFCCQVCAENHRKFKGTQTHQHALFLTGSGPRRLNTNNFACERCTSTSGTDTHKAAVVCRECKQLLCQSCSVFHNNDVNQTSHTVLTLAAFAREPVSGANDIRRRQNNALPKTDVRRRQFTHDSGGRSQSENRPDITSGGGSGMLVASYRKTSQSISTTYRGEFSVGITSDKHTAKTYDISTMLDGKIIVIDDRNAKMKIFTPDHKLHSSLSFAYLPGNVTCVNENMIAMAMGNDILYFKLKATKLSQMTHKLSLKGDITGIVKNVNTLAVTYEMFGNRSKIGIINSNGSEKELNKSEEKSSTPMERWGRAAIFKSTRDASLNVVVLEDDSGTLGCYDTKGHRAWTCLIPQAGSWQGGMSTKMGGIVAVADVILVTDVINHVIHVVTERGEYSGVLLDQTDGLHRPNAICYNIKGRLLYITQFRSDVVKVFSIK</sequence>
<feature type="domain" description="B box-type" evidence="3">
    <location>
        <begin position="87"/>
        <end position="139"/>
    </location>
</feature>
<dbReference type="PROSITE" id="PS50119">
    <property type="entry name" value="ZF_BBOX"/>
    <property type="match status" value="1"/>
</dbReference>
<accession>A0A210QRC2</accession>
<keyword evidence="1" id="KW-0863">Zinc-finger</keyword>